<evidence type="ECO:0000313" key="1">
    <source>
        <dbReference type="EMBL" id="JAH50115.1"/>
    </source>
</evidence>
<organism evidence="1">
    <name type="scientific">Anguilla anguilla</name>
    <name type="common">European freshwater eel</name>
    <name type="synonym">Muraena anguilla</name>
    <dbReference type="NCBI Taxonomy" id="7936"/>
    <lineage>
        <taxon>Eukaryota</taxon>
        <taxon>Metazoa</taxon>
        <taxon>Chordata</taxon>
        <taxon>Craniata</taxon>
        <taxon>Vertebrata</taxon>
        <taxon>Euteleostomi</taxon>
        <taxon>Actinopterygii</taxon>
        <taxon>Neopterygii</taxon>
        <taxon>Teleostei</taxon>
        <taxon>Anguilliformes</taxon>
        <taxon>Anguillidae</taxon>
        <taxon>Anguilla</taxon>
    </lineage>
</organism>
<reference evidence="1" key="2">
    <citation type="journal article" date="2015" name="Fish Shellfish Immunol.">
        <title>Early steps in the European eel (Anguilla anguilla)-Vibrio vulnificus interaction in the gills: Role of the RtxA13 toxin.</title>
        <authorList>
            <person name="Callol A."/>
            <person name="Pajuelo D."/>
            <person name="Ebbesson L."/>
            <person name="Teles M."/>
            <person name="MacKenzie S."/>
            <person name="Amaro C."/>
        </authorList>
    </citation>
    <scope>NUCLEOTIDE SEQUENCE</scope>
</reference>
<proteinExistence type="predicted"/>
<reference evidence="1" key="1">
    <citation type="submission" date="2014-11" db="EMBL/GenBank/DDBJ databases">
        <authorList>
            <person name="Amaro Gonzalez C."/>
        </authorList>
    </citation>
    <scope>NUCLEOTIDE SEQUENCE</scope>
</reference>
<name>A0A0E9TB27_ANGAN</name>
<dbReference type="AlphaFoldDB" id="A0A0E9TB27"/>
<protein>
    <submittedName>
        <fullName evidence="1">Uncharacterized protein</fullName>
    </submittedName>
</protein>
<accession>A0A0E9TB27</accession>
<dbReference type="EMBL" id="GBXM01058462">
    <property type="protein sequence ID" value="JAH50115.1"/>
    <property type="molecule type" value="Transcribed_RNA"/>
</dbReference>
<sequence>MVVYNSHAYGNYNSKTAFIDSELGCASRDDVAADWAGRDEASRDIRNI</sequence>